<accession>A0ABT1MQ32</accession>
<dbReference type="EMBL" id="JAKZEU010000002">
    <property type="protein sequence ID" value="MCQ0969814.1"/>
    <property type="molecule type" value="Genomic_DNA"/>
</dbReference>
<sequence>MTEAALSGALPLDWPAETGRIVLEECASTNAQALAMASDATQPTWILTHRQTEGRGRRGRGWLMPEGNFAATLLLPRPGSALIAAQLSFVAALAVDDALALVLGPAAAHRTAIKWPNDNLLDGGKIGGILLETSTRGTGIDAVAVGIGVNLAAAPDNAQLEDGAMPPVSLAEATGLTVTPEDFLDLLAPAFDRWLRLHRAEGFTRIRDAWLPRAARLGQDITARTGRDSLTGRFESIDETGAMILMTDAGRHVLPAADIHFGAA</sequence>
<dbReference type="Gene3D" id="3.30.930.10">
    <property type="entry name" value="Bira Bifunctional Protein, Domain 2"/>
    <property type="match status" value="1"/>
</dbReference>
<dbReference type="InterPro" id="IPR004143">
    <property type="entry name" value="BPL_LPL_catalytic"/>
</dbReference>
<reference evidence="6 7" key="1">
    <citation type="submission" date="2022-03" db="EMBL/GenBank/DDBJ databases">
        <authorList>
            <person name="He Y."/>
        </authorList>
    </citation>
    <scope>NUCLEOTIDE SEQUENCE [LARGE SCALE GENOMIC DNA]</scope>
    <source>
        <strain evidence="6 7">TK19116</strain>
    </source>
</reference>
<keyword evidence="2" id="KW-0092">Biotin</keyword>
<dbReference type="PROSITE" id="PS51733">
    <property type="entry name" value="BPL_LPL_CATALYTIC"/>
    <property type="match status" value="1"/>
</dbReference>
<comment type="caution">
    <text evidence="6">The sequence shown here is derived from an EMBL/GenBank/DDBJ whole genome shotgun (WGS) entry which is preliminary data.</text>
</comment>
<dbReference type="InterPro" id="IPR004408">
    <property type="entry name" value="Biotin_CoA_COase_ligase"/>
</dbReference>
<evidence type="ECO:0000259" key="5">
    <source>
        <dbReference type="PROSITE" id="PS51733"/>
    </source>
</evidence>
<dbReference type="Proteomes" id="UP001203945">
    <property type="component" value="Unassembled WGS sequence"/>
</dbReference>
<dbReference type="SUPFAM" id="SSF55681">
    <property type="entry name" value="Class II aaRS and biotin synthetases"/>
    <property type="match status" value="1"/>
</dbReference>
<dbReference type="PANTHER" id="PTHR12835:SF5">
    <property type="entry name" value="BIOTIN--PROTEIN LIGASE"/>
    <property type="match status" value="1"/>
</dbReference>
<dbReference type="InterPro" id="IPR003142">
    <property type="entry name" value="BPL_C"/>
</dbReference>
<dbReference type="GO" id="GO:0004077">
    <property type="term" value="F:biotin--[biotin carboxyl-carrier protein] ligase activity"/>
    <property type="evidence" value="ECO:0007669"/>
    <property type="project" value="UniProtKB-EC"/>
</dbReference>
<proteinExistence type="predicted"/>
<name>A0ABT1MQ32_9RHOB</name>
<protein>
    <recommendedName>
        <fullName evidence="3">biotin--[biotin carboxyl-carrier protein] ligase</fullName>
        <ecNumber evidence="3">6.3.4.15</ecNumber>
    </recommendedName>
</protein>
<dbReference type="EC" id="6.3.4.15" evidence="3"/>
<feature type="domain" description="BPL/LPL catalytic" evidence="5">
    <location>
        <begin position="17"/>
        <end position="199"/>
    </location>
</feature>
<evidence type="ECO:0000256" key="3">
    <source>
        <dbReference type="ARBA" id="ARBA00024227"/>
    </source>
</evidence>
<comment type="catalytic activity">
    <reaction evidence="4">
        <text>biotin + L-lysyl-[protein] + ATP = N(6)-biotinyl-L-lysyl-[protein] + AMP + diphosphate + H(+)</text>
        <dbReference type="Rhea" id="RHEA:11756"/>
        <dbReference type="Rhea" id="RHEA-COMP:9752"/>
        <dbReference type="Rhea" id="RHEA-COMP:10505"/>
        <dbReference type="ChEBI" id="CHEBI:15378"/>
        <dbReference type="ChEBI" id="CHEBI:29969"/>
        <dbReference type="ChEBI" id="CHEBI:30616"/>
        <dbReference type="ChEBI" id="CHEBI:33019"/>
        <dbReference type="ChEBI" id="CHEBI:57586"/>
        <dbReference type="ChEBI" id="CHEBI:83144"/>
        <dbReference type="ChEBI" id="CHEBI:456215"/>
        <dbReference type="EC" id="6.3.4.15"/>
    </reaction>
</comment>
<evidence type="ECO:0000256" key="1">
    <source>
        <dbReference type="ARBA" id="ARBA00022598"/>
    </source>
</evidence>
<gene>
    <name evidence="6" type="ORF">MLD63_05145</name>
</gene>
<keyword evidence="7" id="KW-1185">Reference proteome</keyword>
<evidence type="ECO:0000256" key="2">
    <source>
        <dbReference type="ARBA" id="ARBA00023267"/>
    </source>
</evidence>
<evidence type="ECO:0000256" key="4">
    <source>
        <dbReference type="ARBA" id="ARBA00047846"/>
    </source>
</evidence>
<dbReference type="RefSeq" id="WP_255328828.1">
    <property type="nucleotide sequence ID" value="NZ_JAKZEU010000002.1"/>
</dbReference>
<organism evidence="6 7">
    <name type="scientific">Paracoccus albicereus</name>
    <dbReference type="NCBI Taxonomy" id="2922394"/>
    <lineage>
        <taxon>Bacteria</taxon>
        <taxon>Pseudomonadati</taxon>
        <taxon>Pseudomonadota</taxon>
        <taxon>Alphaproteobacteria</taxon>
        <taxon>Rhodobacterales</taxon>
        <taxon>Paracoccaceae</taxon>
        <taxon>Paracoccus</taxon>
    </lineage>
</organism>
<dbReference type="Pfam" id="PF03099">
    <property type="entry name" value="BPL_LplA_LipB"/>
    <property type="match status" value="1"/>
</dbReference>
<evidence type="ECO:0000313" key="6">
    <source>
        <dbReference type="EMBL" id="MCQ0969814.1"/>
    </source>
</evidence>
<keyword evidence="1 6" id="KW-0436">Ligase</keyword>
<evidence type="ECO:0000313" key="7">
    <source>
        <dbReference type="Proteomes" id="UP001203945"/>
    </source>
</evidence>
<dbReference type="PANTHER" id="PTHR12835">
    <property type="entry name" value="BIOTIN PROTEIN LIGASE"/>
    <property type="match status" value="1"/>
</dbReference>
<dbReference type="InterPro" id="IPR045864">
    <property type="entry name" value="aa-tRNA-synth_II/BPL/LPL"/>
</dbReference>
<dbReference type="Pfam" id="PF02237">
    <property type="entry name" value="BPL_C"/>
    <property type="match status" value="1"/>
</dbReference>
<dbReference type="NCBIfam" id="TIGR00121">
    <property type="entry name" value="birA_ligase"/>
    <property type="match status" value="1"/>
</dbReference>